<reference evidence="12" key="2">
    <citation type="submission" date="2018-05" db="EMBL/GenBank/DDBJ databases">
        <authorList>
            <person name="Ferrari B."/>
        </authorList>
    </citation>
    <scope>NUCLEOTIDE SEQUENCE</scope>
    <source>
        <strain evidence="12">RRmetagenome_bin12</strain>
    </source>
</reference>
<dbReference type="UniPathway" id="UPA00085"/>
<comment type="similarity">
    <text evidence="10">Belongs to the PlsY family.</text>
</comment>
<dbReference type="PANTHER" id="PTHR30309:SF0">
    <property type="entry name" value="GLYCEROL-3-PHOSPHATE ACYLTRANSFERASE-RELATED"/>
    <property type="match status" value="1"/>
</dbReference>
<keyword evidence="9 10" id="KW-1208">Phospholipid metabolism</keyword>
<proteinExistence type="inferred from homology"/>
<feature type="transmembrane region" description="Helical" evidence="10">
    <location>
        <begin position="124"/>
        <end position="150"/>
    </location>
</feature>
<comment type="caution">
    <text evidence="10">Lacks conserved residue(s) required for the propagation of feature annotation.</text>
</comment>
<dbReference type="GO" id="GO:0005886">
    <property type="term" value="C:plasma membrane"/>
    <property type="evidence" value="ECO:0007669"/>
    <property type="project" value="UniProtKB-SubCell"/>
</dbReference>
<keyword evidence="7 10" id="KW-0472">Membrane</keyword>
<evidence type="ECO:0000256" key="9">
    <source>
        <dbReference type="ARBA" id="ARBA00023264"/>
    </source>
</evidence>
<evidence type="ECO:0000256" key="6">
    <source>
        <dbReference type="ARBA" id="ARBA00023098"/>
    </source>
</evidence>
<comment type="subunit">
    <text evidence="10">Probably interacts with PlsX.</text>
</comment>
<evidence type="ECO:0000256" key="1">
    <source>
        <dbReference type="ARBA" id="ARBA00022475"/>
    </source>
</evidence>
<dbReference type="PANTHER" id="PTHR30309">
    <property type="entry name" value="INNER MEMBRANE PROTEIN YGIH"/>
    <property type="match status" value="1"/>
</dbReference>
<keyword evidence="3 10" id="KW-0808">Transferase</keyword>
<reference evidence="11 14" key="3">
    <citation type="submission" date="2020-10" db="EMBL/GenBank/DDBJ databases">
        <title>Ca. Dormibacterota MAGs.</title>
        <authorList>
            <person name="Montgomery K."/>
        </authorList>
    </citation>
    <scope>NUCLEOTIDE SEQUENCE [LARGE SCALE GENOMIC DNA]</scope>
    <source>
        <strain evidence="11">SC8812_S17_18</strain>
    </source>
</reference>
<dbReference type="RefSeq" id="WP_337313787.1">
    <property type="nucleotide sequence ID" value="NZ_JAEKNS010000146.1"/>
</dbReference>
<evidence type="ECO:0000256" key="8">
    <source>
        <dbReference type="ARBA" id="ARBA00023209"/>
    </source>
</evidence>
<evidence type="ECO:0000256" key="10">
    <source>
        <dbReference type="HAMAP-Rule" id="MF_01043"/>
    </source>
</evidence>
<evidence type="ECO:0000256" key="5">
    <source>
        <dbReference type="ARBA" id="ARBA00022989"/>
    </source>
</evidence>
<comment type="caution">
    <text evidence="12">The sequence shown here is derived from an EMBL/GenBank/DDBJ whole genome shotgun (WGS) entry which is preliminary data.</text>
</comment>
<evidence type="ECO:0000256" key="3">
    <source>
        <dbReference type="ARBA" id="ARBA00022679"/>
    </source>
</evidence>
<dbReference type="Proteomes" id="UP000248724">
    <property type="component" value="Unassembled WGS sequence"/>
</dbReference>
<keyword evidence="1 10" id="KW-1003">Cell membrane</keyword>
<dbReference type="SMART" id="SM01207">
    <property type="entry name" value="G3P_acyltransf"/>
    <property type="match status" value="1"/>
</dbReference>
<comment type="function">
    <text evidence="10">Catalyzes the transfer of an acyl group from acyl-phosphate (acyl-PO(4)) to glycerol-3-phosphate (G3P) to form lysophosphatidic acid (LPA). This enzyme utilizes acyl-phosphate as fatty acyl donor, but not acyl-CoA or acyl-ACP.</text>
</comment>
<dbReference type="HAMAP" id="MF_01043">
    <property type="entry name" value="PlsY"/>
    <property type="match status" value="1"/>
</dbReference>
<dbReference type="Pfam" id="PF02660">
    <property type="entry name" value="G3P_acyltransf"/>
    <property type="match status" value="1"/>
</dbReference>
<evidence type="ECO:0000256" key="2">
    <source>
        <dbReference type="ARBA" id="ARBA00022516"/>
    </source>
</evidence>
<dbReference type="GO" id="GO:0043772">
    <property type="term" value="F:acyl-phosphate glycerol-3-phosphate acyltransferase activity"/>
    <property type="evidence" value="ECO:0007669"/>
    <property type="project" value="UniProtKB-UniRule"/>
</dbReference>
<evidence type="ECO:0000256" key="4">
    <source>
        <dbReference type="ARBA" id="ARBA00022692"/>
    </source>
</evidence>
<sequence length="228" mass="23734">MSHPVTAVAMVVLVSAYLIGSAPVAWLLGRWRHLELRDVGSGNPGTSNLFRNAGAGAAVLSGPLQFAQGVLPVVIARAVGGDNTFIEIAAICAVAGNGWPIWFRFNGQRCIAVATGAAAAINPVLLVVLLICFAAGALTHAIALGVLAGFSILPVAAAWIGGRGLALMCAALLLMVVLRRLEGLSADMRRASSEPERRILLRRLFLDERPGQVLVGPRDGPEPADHGV</sequence>
<dbReference type="AlphaFoldDB" id="A0A2W5Z1P0"/>
<dbReference type="InterPro" id="IPR003811">
    <property type="entry name" value="G3P_acylTferase_PlsY"/>
</dbReference>
<gene>
    <name evidence="10" type="primary">plsY</name>
    <name evidence="12" type="ORF">DLM65_11175</name>
    <name evidence="11" type="ORF">JF886_14725</name>
</gene>
<keyword evidence="11" id="KW-0012">Acyltransferase</keyword>
<evidence type="ECO:0000313" key="11">
    <source>
        <dbReference type="EMBL" id="MBJ7596081.1"/>
    </source>
</evidence>
<protein>
    <recommendedName>
        <fullName evidence="10">Glycerol-3-phosphate acyltransferase</fullName>
    </recommendedName>
    <alternativeName>
        <fullName evidence="10">Acyl-PO4 G3P acyltransferase</fullName>
    </alternativeName>
    <alternativeName>
        <fullName evidence="10">Acyl-phosphate--glycerol-3-phosphate acyltransferase</fullName>
    </alternativeName>
    <alternativeName>
        <fullName evidence="10">G3P acyltransferase</fullName>
        <shortName evidence="10">GPAT</shortName>
        <ecNumber evidence="10">2.3.1.275</ecNumber>
    </alternativeName>
    <alternativeName>
        <fullName evidence="10">Lysophosphatidic acid synthase</fullName>
        <shortName evidence="10">LPA synthase</shortName>
    </alternativeName>
</protein>
<organism evidence="12 13">
    <name type="scientific">Candidatus Aeolococcus gillhamiae</name>
    <dbReference type="NCBI Taxonomy" id="3127015"/>
    <lineage>
        <taxon>Bacteria</taxon>
        <taxon>Bacillati</taxon>
        <taxon>Candidatus Dormiibacterota</taxon>
        <taxon>Candidatus Dormibacteria</taxon>
        <taxon>Candidatus Aeolococcales</taxon>
        <taxon>Candidatus Aeolococcaceae</taxon>
        <taxon>Candidatus Aeolococcus</taxon>
    </lineage>
</organism>
<evidence type="ECO:0000256" key="7">
    <source>
        <dbReference type="ARBA" id="ARBA00023136"/>
    </source>
</evidence>
<keyword evidence="6 10" id="KW-0443">Lipid metabolism</keyword>
<dbReference type="EMBL" id="QHBU01000213">
    <property type="protein sequence ID" value="PZR79269.1"/>
    <property type="molecule type" value="Genomic_DNA"/>
</dbReference>
<keyword evidence="5 10" id="KW-1133">Transmembrane helix</keyword>
<name>A0A2W5Z1P0_9BACT</name>
<dbReference type="EC" id="2.3.1.275" evidence="10"/>
<keyword evidence="8 10" id="KW-0594">Phospholipid biosynthesis</keyword>
<evidence type="ECO:0000313" key="13">
    <source>
        <dbReference type="Proteomes" id="UP000248724"/>
    </source>
</evidence>
<evidence type="ECO:0000313" key="14">
    <source>
        <dbReference type="Proteomes" id="UP000606991"/>
    </source>
</evidence>
<dbReference type="Proteomes" id="UP000606991">
    <property type="component" value="Unassembled WGS sequence"/>
</dbReference>
<accession>A0A2W5Z1P0</accession>
<evidence type="ECO:0000313" key="12">
    <source>
        <dbReference type="EMBL" id="PZR79269.1"/>
    </source>
</evidence>
<dbReference type="GO" id="GO:0008654">
    <property type="term" value="P:phospholipid biosynthetic process"/>
    <property type="evidence" value="ECO:0007669"/>
    <property type="project" value="UniProtKB-UniRule"/>
</dbReference>
<reference evidence="12 13" key="1">
    <citation type="journal article" date="2017" name="Nature">
        <title>Atmospheric trace gases support primary production in Antarctic desert surface soil.</title>
        <authorList>
            <person name="Ji M."/>
            <person name="Greening C."/>
            <person name="Vanwonterghem I."/>
            <person name="Carere C.R."/>
            <person name="Bay S.K."/>
            <person name="Steen J.A."/>
            <person name="Montgomery K."/>
            <person name="Lines T."/>
            <person name="Beardall J."/>
            <person name="van Dorst J."/>
            <person name="Snape I."/>
            <person name="Stott M.B."/>
            <person name="Hugenholtz P."/>
            <person name="Ferrari B.C."/>
        </authorList>
    </citation>
    <scope>NUCLEOTIDE SEQUENCE [LARGE SCALE GENOMIC DNA]</scope>
    <source>
        <strain evidence="12">RRmetagenome_bin12</strain>
    </source>
</reference>
<feature type="transmembrane region" description="Helical" evidence="10">
    <location>
        <begin position="156"/>
        <end position="178"/>
    </location>
</feature>
<comment type="catalytic activity">
    <reaction evidence="10">
        <text>an acyl phosphate + sn-glycerol 3-phosphate = a 1-acyl-sn-glycero-3-phosphate + phosphate</text>
        <dbReference type="Rhea" id="RHEA:34075"/>
        <dbReference type="ChEBI" id="CHEBI:43474"/>
        <dbReference type="ChEBI" id="CHEBI:57597"/>
        <dbReference type="ChEBI" id="CHEBI:57970"/>
        <dbReference type="ChEBI" id="CHEBI:59918"/>
        <dbReference type="EC" id="2.3.1.275"/>
    </reaction>
</comment>
<keyword evidence="4 10" id="KW-0812">Transmembrane</keyword>
<comment type="pathway">
    <text evidence="10">Lipid metabolism; phospholipid metabolism.</text>
</comment>
<comment type="subcellular location">
    <subcellularLocation>
        <location evidence="10">Cell membrane</location>
        <topology evidence="10">Multi-pass membrane protein</topology>
    </subcellularLocation>
</comment>
<accession>A0A934JUQ6</accession>
<dbReference type="EMBL" id="JAEKNS010000146">
    <property type="protein sequence ID" value="MBJ7596081.1"/>
    <property type="molecule type" value="Genomic_DNA"/>
</dbReference>
<keyword evidence="2 10" id="KW-0444">Lipid biosynthesis</keyword>
<feature type="transmembrane region" description="Helical" evidence="10">
    <location>
        <begin position="6"/>
        <end position="28"/>
    </location>
</feature>